<feature type="region of interest" description="Disordered" evidence="1">
    <location>
        <begin position="470"/>
        <end position="548"/>
    </location>
</feature>
<dbReference type="EMBL" id="CAJNJA010006810">
    <property type="protein sequence ID" value="CAE7215954.1"/>
    <property type="molecule type" value="Genomic_DNA"/>
</dbReference>
<proteinExistence type="predicted"/>
<protein>
    <submittedName>
        <fullName evidence="2">Nipblb protein</fullName>
    </submittedName>
</protein>
<evidence type="ECO:0000313" key="2">
    <source>
        <dbReference type="EMBL" id="CAE7215954.1"/>
    </source>
</evidence>
<organism evidence="2 3">
    <name type="scientific">Symbiodinium necroappetens</name>
    <dbReference type="NCBI Taxonomy" id="1628268"/>
    <lineage>
        <taxon>Eukaryota</taxon>
        <taxon>Sar</taxon>
        <taxon>Alveolata</taxon>
        <taxon>Dinophyceae</taxon>
        <taxon>Suessiales</taxon>
        <taxon>Symbiodiniaceae</taxon>
        <taxon>Symbiodinium</taxon>
    </lineage>
</organism>
<feature type="compositionally biased region" description="Basic residues" evidence="1">
    <location>
        <begin position="480"/>
        <end position="492"/>
    </location>
</feature>
<name>A0A812JXP0_9DINO</name>
<gene>
    <name evidence="2" type="primary">nipblb</name>
    <name evidence="2" type="ORF">SNEC2469_LOCUS2487</name>
</gene>
<feature type="compositionally biased region" description="Low complexity" evidence="1">
    <location>
        <begin position="859"/>
        <end position="876"/>
    </location>
</feature>
<feature type="compositionally biased region" description="Acidic residues" evidence="1">
    <location>
        <begin position="726"/>
        <end position="738"/>
    </location>
</feature>
<dbReference type="OrthoDB" id="444828at2759"/>
<feature type="compositionally biased region" description="Acidic residues" evidence="1">
    <location>
        <begin position="809"/>
        <end position="823"/>
    </location>
</feature>
<feature type="compositionally biased region" description="Basic and acidic residues" evidence="1">
    <location>
        <begin position="233"/>
        <end position="246"/>
    </location>
</feature>
<comment type="caution">
    <text evidence="2">The sequence shown here is derived from an EMBL/GenBank/DDBJ whole genome shotgun (WGS) entry which is preliminary data.</text>
</comment>
<keyword evidence="3" id="KW-1185">Reference proteome</keyword>
<feature type="region of interest" description="Disordered" evidence="1">
    <location>
        <begin position="585"/>
        <end position="928"/>
    </location>
</feature>
<evidence type="ECO:0000256" key="1">
    <source>
        <dbReference type="SAM" id="MobiDB-lite"/>
    </source>
</evidence>
<feature type="compositionally biased region" description="Basic and acidic residues" evidence="1">
    <location>
        <begin position="254"/>
        <end position="328"/>
    </location>
</feature>
<feature type="compositionally biased region" description="Acidic residues" evidence="1">
    <location>
        <begin position="877"/>
        <end position="896"/>
    </location>
</feature>
<sequence>MRLHGTDAFGPQLRVPCGCAAQDAHCTSRPKLEKSLPKKAHVTLPADSVLWLHHTGSGDAEEHKQDKQAMVLRQHPFSDMRLPKVKNKHTATVQVSAEDLIPGPPLSLSGERSAASEIGPSKLEAAEEALALQEFKRERQEVKSASEPTRIVFKTRARSMNLGVRATLRVRRSDWAKRRLLCIAICKEDACHCPLAKLPQGFLRFFVDHVFSFLADGFTTRSASCARLLGKDKDKDAKKGKAEKPKSNAPVNGKDGDEKKREKDKAKEGLKEKEKEKDRIKEKEKEKEKDTIKEKQREKERSKEKERTKDQTSESRRKDKKERDKSRKREPLADLVILRTIYLETMRQVVLMLCMAAGAAGDTESSDADVTNLLQLISPLPDASGAHSHLHGSDFTSPDDKWSTPALTVKAVKPATRAKIVVTERHLASSQRTAVPTIRSMPASLAEPAQLAHLGATKPKVRNSKALAVKATKKVAPMAHAKKATKAKKAKKKSDSQPEAAEEVKQGVPQRRKAKKAPISKEVLVKTSPAVQKHQAISQSRSSQSQESLQAAASRKACRDFLQECRMDLKVDACLRYKSSCLAGAAGASKPEPELVESQAVGQSEPGISQMADPSQAPAGEPAAEEPAAEEPAAEEPAAEPAEPTPAEPQRKQSADALDNGISQSGVGGFGTDAEPEPVEVPASEDVTGPIAEEAEAEEAEAEAAESSEQDATEPEQSVSPTAEVPEAEEAEATEPDAAEPAQSAAAEAAEAAAPEQDATEPVQSVSPEADEAEAEVAEQGAMEAEAAEAPEQDATEPMQSVSPVAEAPEAEAEVPDATEQDATEAGAAEVPEQDATEPVQSVSPAAEAPEAEAEVPDATEAGAAPAPERNATEPAEAPEAEAEAPEAPEAPEQDAMEPKSEADGVETEPVDGEPATSSADRVLEPEVPVKAEALKSGVSEPEEAAPIGLKSQAMSSVSDPPKANAAWVFGQAASTLTNNQEVGLQSTTFGLTRVDALGTSAGSLTLAQRELENQRLTSVKENLCALWHTMCGRVATAEMCVKYAGVCQ</sequence>
<dbReference type="AlphaFoldDB" id="A0A812JXP0"/>
<feature type="compositionally biased region" description="Acidic residues" evidence="1">
    <location>
        <begin position="623"/>
        <end position="638"/>
    </location>
</feature>
<accession>A0A812JXP0</accession>
<feature type="compositionally biased region" description="Low complexity" evidence="1">
    <location>
        <begin position="535"/>
        <end position="548"/>
    </location>
</feature>
<feature type="compositionally biased region" description="Acidic residues" evidence="1">
    <location>
        <begin position="693"/>
        <end position="714"/>
    </location>
</feature>
<feature type="region of interest" description="Disordered" evidence="1">
    <location>
        <begin position="233"/>
        <end position="328"/>
    </location>
</feature>
<feature type="compositionally biased region" description="Acidic residues" evidence="1">
    <location>
        <begin position="786"/>
        <end position="795"/>
    </location>
</feature>
<reference evidence="2" key="1">
    <citation type="submission" date="2021-02" db="EMBL/GenBank/DDBJ databases">
        <authorList>
            <person name="Dougan E. K."/>
            <person name="Rhodes N."/>
            <person name="Thang M."/>
            <person name="Chan C."/>
        </authorList>
    </citation>
    <scope>NUCLEOTIDE SEQUENCE</scope>
</reference>
<dbReference type="Proteomes" id="UP000601435">
    <property type="component" value="Unassembled WGS sequence"/>
</dbReference>
<feature type="compositionally biased region" description="Low complexity" evidence="1">
    <location>
        <begin position="739"/>
        <end position="762"/>
    </location>
</feature>
<evidence type="ECO:0000313" key="3">
    <source>
        <dbReference type="Proteomes" id="UP000601435"/>
    </source>
</evidence>